<evidence type="ECO:0000313" key="3">
    <source>
        <dbReference type="Proteomes" id="UP000799770"/>
    </source>
</evidence>
<evidence type="ECO:0000313" key="2">
    <source>
        <dbReference type="EMBL" id="KAF2108911.1"/>
    </source>
</evidence>
<dbReference type="EMBL" id="ML977345">
    <property type="protein sequence ID" value="KAF2108911.1"/>
    <property type="molecule type" value="Genomic_DNA"/>
</dbReference>
<evidence type="ECO:0000256" key="1">
    <source>
        <dbReference type="SAM" id="SignalP"/>
    </source>
</evidence>
<dbReference type="Gene3D" id="3.40.50.1820">
    <property type="entry name" value="alpha/beta hydrolase"/>
    <property type="match status" value="1"/>
</dbReference>
<protein>
    <recommendedName>
        <fullName evidence="4">AB hydrolase-1 domain-containing protein</fullName>
    </recommendedName>
</protein>
<name>A0A6A5YRY2_9PLEO</name>
<gene>
    <name evidence="2" type="ORF">BDV96DRAFT_503701</name>
</gene>
<accession>A0A6A5YRY2</accession>
<feature type="signal peptide" evidence="1">
    <location>
        <begin position="1"/>
        <end position="21"/>
    </location>
</feature>
<proteinExistence type="predicted"/>
<dbReference type="Proteomes" id="UP000799770">
    <property type="component" value="Unassembled WGS sequence"/>
</dbReference>
<sequence length="407" mass="44151">MSGFLALVSAAIIALTQTASSAPTGSSNTTSTKLCVQLQIPVPVVADQYHYDQPQVDSNIDAIDWTVNVTTWDMADWNARQRGTVHVNQIFNISAQLCVPSKNTSKADVLHIATAGQGFDRRYYDVEIQPEEYSYVDAAIGKGYSVLAYDRIGTGGSEKPDAYDIVQIPTDIEVLAGLTKIARSGDLISSSQVSAATTGGEPAIQDYQATKVVHVGHAYGSYITSIMFANPTYAILSDGALMTGLYFNFAMENNSLTVLNYNHAFPKENDPVRFAEWGSGYFVLDNKQTLQKLFFQKATLDPALLDYTEAIKQPESVGTYSSEGNSTLTPATDFTGPIMFFTGEFDNYVCNGDCNGVFDEHFTNYLYPNATALAHYLQPGAGHATGLSTNASAGYEVMLQYLDSQGL</sequence>
<evidence type="ECO:0008006" key="4">
    <source>
        <dbReference type="Google" id="ProtNLM"/>
    </source>
</evidence>
<dbReference type="InterPro" id="IPR029058">
    <property type="entry name" value="AB_hydrolase_fold"/>
</dbReference>
<dbReference type="OrthoDB" id="190201at2759"/>
<dbReference type="AlphaFoldDB" id="A0A6A5YRY2"/>
<keyword evidence="3" id="KW-1185">Reference proteome</keyword>
<reference evidence="2" key="1">
    <citation type="journal article" date="2020" name="Stud. Mycol.">
        <title>101 Dothideomycetes genomes: a test case for predicting lifestyles and emergence of pathogens.</title>
        <authorList>
            <person name="Haridas S."/>
            <person name="Albert R."/>
            <person name="Binder M."/>
            <person name="Bloem J."/>
            <person name="Labutti K."/>
            <person name="Salamov A."/>
            <person name="Andreopoulos B."/>
            <person name="Baker S."/>
            <person name="Barry K."/>
            <person name="Bills G."/>
            <person name="Bluhm B."/>
            <person name="Cannon C."/>
            <person name="Castanera R."/>
            <person name="Culley D."/>
            <person name="Daum C."/>
            <person name="Ezra D."/>
            <person name="Gonzalez J."/>
            <person name="Henrissat B."/>
            <person name="Kuo A."/>
            <person name="Liang C."/>
            <person name="Lipzen A."/>
            <person name="Lutzoni F."/>
            <person name="Magnuson J."/>
            <person name="Mondo S."/>
            <person name="Nolan M."/>
            <person name="Ohm R."/>
            <person name="Pangilinan J."/>
            <person name="Park H.-J."/>
            <person name="Ramirez L."/>
            <person name="Alfaro M."/>
            <person name="Sun H."/>
            <person name="Tritt A."/>
            <person name="Yoshinaga Y."/>
            <person name="Zwiers L.-H."/>
            <person name="Turgeon B."/>
            <person name="Goodwin S."/>
            <person name="Spatafora J."/>
            <person name="Crous P."/>
            <person name="Grigoriev I."/>
        </authorList>
    </citation>
    <scope>NUCLEOTIDE SEQUENCE</scope>
    <source>
        <strain evidence="2">CBS 627.86</strain>
    </source>
</reference>
<keyword evidence="1" id="KW-0732">Signal</keyword>
<dbReference type="SUPFAM" id="SSF53474">
    <property type="entry name" value="alpha/beta-Hydrolases"/>
    <property type="match status" value="1"/>
</dbReference>
<organism evidence="2 3">
    <name type="scientific">Lophiotrema nucula</name>
    <dbReference type="NCBI Taxonomy" id="690887"/>
    <lineage>
        <taxon>Eukaryota</taxon>
        <taxon>Fungi</taxon>
        <taxon>Dikarya</taxon>
        <taxon>Ascomycota</taxon>
        <taxon>Pezizomycotina</taxon>
        <taxon>Dothideomycetes</taxon>
        <taxon>Pleosporomycetidae</taxon>
        <taxon>Pleosporales</taxon>
        <taxon>Lophiotremataceae</taxon>
        <taxon>Lophiotrema</taxon>
    </lineage>
</organism>
<feature type="chain" id="PRO_5025416506" description="AB hydrolase-1 domain-containing protein" evidence="1">
    <location>
        <begin position="22"/>
        <end position="407"/>
    </location>
</feature>